<dbReference type="InterPro" id="IPR003838">
    <property type="entry name" value="ABC3_permease_C"/>
</dbReference>
<dbReference type="InterPro" id="IPR027022">
    <property type="entry name" value="ABC_permease_BceB-typ"/>
</dbReference>
<feature type="transmembrane region" description="Helical" evidence="6">
    <location>
        <begin position="284"/>
        <end position="306"/>
    </location>
</feature>
<sequence length="647" mass="73226">MNMRVIARKNVQGNLQRYMAYFLSCVFAVSVFFIFSSFIYHPDVTEDKIYGGEIVKVCLYAAEVIIIVFSIFFIMYSNSAFLQARKKEFGLLSMFGTSKFQLRKMIYYEQTIISFISIAAGIGVGLLFSRLFFMAMTALMDVKAPIGFTIVPKALVITAVGFIILFQTLTIISLARIRKLEIIDLLKAAQQPKGMPVYSKWLTVLSVICLAGCYTLAATAGIIDMIFRVFPILILVLIGTYFFFTQSSVAIFRSLYKHKSSFYKGTNIITRSNIMFRLKDYARMLFLTSIITAVILTATGVIYMFYADLKNQGETGIPQAISWVEQDASAYHVIKPDEVEDALKDAGAAVEYRVDVTGIPVSFKSDRMKWKTKGDEGLMISEKDYNDAAEKKNLPPAHLKKGEAFISFPFVYGNQTFFESGETTEIQTAGEKKMTLMMGKDRNKGVLFSMGRASKLVVVDQETYDQAAESVPLNKKMRVLGYELSDWEHQVEVSEKLENMVPKEHQDSFQVRAPGYQIMKQATALTLFIGLFVSVVFFAVQGSMMYLRLFTEIEDTRIQVFALRRIGVTKKEIRAILGKQMGFLFFIPFLVGTIHAAFAYKALSNMLGSNLFFSAVIVIGVYFLFQAIYYMITRKVYERAVLKNMDI</sequence>
<keyword evidence="3 6" id="KW-0812">Transmembrane</keyword>
<dbReference type="PIRSF" id="PIRSF018968">
    <property type="entry name" value="ABC_permease_BceB"/>
    <property type="match status" value="1"/>
</dbReference>
<gene>
    <name evidence="8" type="ORF">BW143_20645</name>
</gene>
<feature type="transmembrane region" description="Helical" evidence="6">
    <location>
        <begin position="612"/>
        <end position="632"/>
    </location>
</feature>
<keyword evidence="4 6" id="KW-1133">Transmembrane helix</keyword>
<dbReference type="InterPro" id="IPR052536">
    <property type="entry name" value="ABC-4_Integral_Memb_Prot"/>
</dbReference>
<evidence type="ECO:0000313" key="8">
    <source>
        <dbReference type="EMBL" id="OMH99150.1"/>
    </source>
</evidence>
<evidence type="ECO:0000256" key="2">
    <source>
        <dbReference type="ARBA" id="ARBA00022475"/>
    </source>
</evidence>
<name>A0A1R1RY58_9BACI</name>
<keyword evidence="5 6" id="KW-0472">Membrane</keyword>
<dbReference type="PANTHER" id="PTHR46795">
    <property type="entry name" value="ABC TRANSPORTER PERMEASE-RELATED-RELATED"/>
    <property type="match status" value="1"/>
</dbReference>
<evidence type="ECO:0000313" key="9">
    <source>
        <dbReference type="Proteomes" id="UP000187367"/>
    </source>
</evidence>
<feature type="domain" description="ABC3 transporter permease C-terminal" evidence="7">
    <location>
        <begin position="64"/>
        <end position="182"/>
    </location>
</feature>
<accession>A0A1R1RY58</accession>
<feature type="transmembrane region" description="Helical" evidence="6">
    <location>
        <begin position="154"/>
        <end position="177"/>
    </location>
</feature>
<dbReference type="PANTHER" id="PTHR46795:SF1">
    <property type="entry name" value="ABC TRANSPORTER PERMEASE PROTEIN"/>
    <property type="match status" value="1"/>
</dbReference>
<organism evidence="8 9">
    <name type="scientific">Bacillus swezeyi</name>
    <dbReference type="NCBI Taxonomy" id="1925020"/>
    <lineage>
        <taxon>Bacteria</taxon>
        <taxon>Bacillati</taxon>
        <taxon>Bacillota</taxon>
        <taxon>Bacilli</taxon>
        <taxon>Bacillales</taxon>
        <taxon>Bacillaceae</taxon>
        <taxon>Bacillus</taxon>
    </lineage>
</organism>
<accession>A0A1R1Q9B0</accession>
<dbReference type="GO" id="GO:0005886">
    <property type="term" value="C:plasma membrane"/>
    <property type="evidence" value="ECO:0007669"/>
    <property type="project" value="UniProtKB-SubCell"/>
</dbReference>
<comment type="caution">
    <text evidence="8">The sequence shown here is derived from an EMBL/GenBank/DDBJ whole genome shotgun (WGS) entry which is preliminary data.</text>
</comment>
<protein>
    <submittedName>
        <fullName evidence="8">Peptide ABC transporter permease</fullName>
    </submittedName>
</protein>
<feature type="transmembrane region" description="Helical" evidence="6">
    <location>
        <begin position="198"/>
        <end position="223"/>
    </location>
</feature>
<comment type="similarity">
    <text evidence="6">Belongs to the ABC-4 integral membrane protein family.</text>
</comment>
<keyword evidence="6" id="KW-0813">Transport</keyword>
<reference evidence="8 9" key="1">
    <citation type="submission" date="2017-01" db="EMBL/GenBank/DDBJ databases">
        <title>Bacillus phylogenomics.</title>
        <authorList>
            <person name="Dunlap C."/>
        </authorList>
    </citation>
    <scope>NUCLEOTIDE SEQUENCE [LARGE SCALE GENOMIC DNA]</scope>
    <source>
        <strain evidence="8 9">NRRL B-41282</strain>
    </source>
</reference>
<feature type="transmembrane region" description="Helical" evidence="6">
    <location>
        <begin position="54"/>
        <end position="76"/>
    </location>
</feature>
<feature type="transmembrane region" description="Helical" evidence="6">
    <location>
        <begin position="229"/>
        <end position="252"/>
    </location>
</feature>
<evidence type="ECO:0000256" key="5">
    <source>
        <dbReference type="ARBA" id="ARBA00023136"/>
    </source>
</evidence>
<evidence type="ECO:0000256" key="1">
    <source>
        <dbReference type="ARBA" id="ARBA00004651"/>
    </source>
</evidence>
<evidence type="ECO:0000256" key="4">
    <source>
        <dbReference type="ARBA" id="ARBA00022989"/>
    </source>
</evidence>
<evidence type="ECO:0000256" key="3">
    <source>
        <dbReference type="ARBA" id="ARBA00022692"/>
    </source>
</evidence>
<feature type="transmembrane region" description="Helical" evidence="6">
    <location>
        <begin position="112"/>
        <end position="134"/>
    </location>
</feature>
<evidence type="ECO:0000259" key="7">
    <source>
        <dbReference type="Pfam" id="PF02687"/>
    </source>
</evidence>
<feature type="transmembrane region" description="Helical" evidence="6">
    <location>
        <begin position="581"/>
        <end position="600"/>
    </location>
</feature>
<evidence type="ECO:0000256" key="6">
    <source>
        <dbReference type="PIRNR" id="PIRNR018968"/>
    </source>
</evidence>
<dbReference type="RefSeq" id="WP_076761060.1">
    <property type="nucleotide sequence ID" value="NZ_JARMMK010000003.1"/>
</dbReference>
<dbReference type="EMBL" id="MTJL01000048">
    <property type="protein sequence ID" value="OMH99150.1"/>
    <property type="molecule type" value="Genomic_DNA"/>
</dbReference>
<proteinExistence type="inferred from homology"/>
<comment type="subcellular location">
    <subcellularLocation>
        <location evidence="1 6">Cell membrane</location>
        <topology evidence="1 6">Multi-pass membrane protein</topology>
    </subcellularLocation>
</comment>
<dbReference type="OrthoDB" id="1937696at2"/>
<dbReference type="Proteomes" id="UP000187367">
    <property type="component" value="Unassembled WGS sequence"/>
</dbReference>
<dbReference type="AlphaFoldDB" id="A0A1R1RY58"/>
<feature type="transmembrane region" description="Helical" evidence="6">
    <location>
        <begin position="21"/>
        <end position="42"/>
    </location>
</feature>
<feature type="transmembrane region" description="Helical" evidence="6">
    <location>
        <begin position="522"/>
        <end position="540"/>
    </location>
</feature>
<dbReference type="Pfam" id="PF02687">
    <property type="entry name" value="FtsX"/>
    <property type="match status" value="1"/>
</dbReference>
<keyword evidence="2 6" id="KW-1003">Cell membrane</keyword>
<keyword evidence="9" id="KW-1185">Reference proteome</keyword>
<dbReference type="GO" id="GO:0055085">
    <property type="term" value="P:transmembrane transport"/>
    <property type="evidence" value="ECO:0007669"/>
    <property type="project" value="UniProtKB-UniRule"/>
</dbReference>